<name>A0A9P8PGW1_9ASCO</name>
<organism evidence="2 3">
    <name type="scientific">Wickerhamomyces mucosus</name>
    <dbReference type="NCBI Taxonomy" id="1378264"/>
    <lineage>
        <taxon>Eukaryota</taxon>
        <taxon>Fungi</taxon>
        <taxon>Dikarya</taxon>
        <taxon>Ascomycota</taxon>
        <taxon>Saccharomycotina</taxon>
        <taxon>Saccharomycetes</taxon>
        <taxon>Phaffomycetales</taxon>
        <taxon>Wickerhamomycetaceae</taxon>
        <taxon>Wickerhamomyces</taxon>
    </lineage>
</organism>
<sequence length="92" mass="9540">MFDSVPLANSALIGDKSNNDSETKLHGLKLAYKFNSFLIFNKPCSGLTAPVPHFGPPTAPNKMASAFLEASKASSGNGTPVASMAAPPIKCC</sequence>
<proteinExistence type="predicted"/>
<comment type="caution">
    <text evidence="2">The sequence shown here is derived from an EMBL/GenBank/DDBJ whole genome shotgun (WGS) entry which is preliminary data.</text>
</comment>
<dbReference type="EMBL" id="JAEUBF010001283">
    <property type="protein sequence ID" value="KAH3671199.1"/>
    <property type="molecule type" value="Genomic_DNA"/>
</dbReference>
<feature type="region of interest" description="Disordered" evidence="1">
    <location>
        <begin position="1"/>
        <end position="21"/>
    </location>
</feature>
<evidence type="ECO:0000313" key="2">
    <source>
        <dbReference type="EMBL" id="KAH3671199.1"/>
    </source>
</evidence>
<gene>
    <name evidence="2" type="ORF">WICMUC_004716</name>
</gene>
<reference evidence="2" key="1">
    <citation type="journal article" date="2021" name="Open Biol.">
        <title>Shared evolutionary footprints suggest mitochondrial oxidative damage underlies multiple complex I losses in fungi.</title>
        <authorList>
            <person name="Schikora-Tamarit M.A."/>
            <person name="Marcet-Houben M."/>
            <person name="Nosek J."/>
            <person name="Gabaldon T."/>
        </authorList>
    </citation>
    <scope>NUCLEOTIDE SEQUENCE</scope>
    <source>
        <strain evidence="2">CBS6341</strain>
    </source>
</reference>
<dbReference type="OrthoDB" id="10342082at2759"/>
<reference evidence="2" key="2">
    <citation type="submission" date="2021-01" db="EMBL/GenBank/DDBJ databases">
        <authorList>
            <person name="Schikora-Tamarit M.A."/>
        </authorList>
    </citation>
    <scope>NUCLEOTIDE SEQUENCE</scope>
    <source>
        <strain evidence="2">CBS6341</strain>
    </source>
</reference>
<dbReference type="Proteomes" id="UP000769528">
    <property type="component" value="Unassembled WGS sequence"/>
</dbReference>
<keyword evidence="3" id="KW-1185">Reference proteome</keyword>
<evidence type="ECO:0000256" key="1">
    <source>
        <dbReference type="SAM" id="MobiDB-lite"/>
    </source>
</evidence>
<accession>A0A9P8PGW1</accession>
<dbReference type="AlphaFoldDB" id="A0A9P8PGW1"/>
<evidence type="ECO:0000313" key="3">
    <source>
        <dbReference type="Proteomes" id="UP000769528"/>
    </source>
</evidence>
<protein>
    <submittedName>
        <fullName evidence="2">Uncharacterized protein</fullName>
    </submittedName>
</protein>